<dbReference type="EMBL" id="GL433845">
    <property type="protein sequence ID" value="EFN55237.1"/>
    <property type="molecule type" value="Genomic_DNA"/>
</dbReference>
<dbReference type="Pfam" id="PF00069">
    <property type="entry name" value="Pkinase"/>
    <property type="match status" value="1"/>
</dbReference>
<dbReference type="Proteomes" id="UP000008141">
    <property type="component" value="Unassembled WGS sequence"/>
</dbReference>
<accession>E1ZG61</accession>
<protein>
    <recommendedName>
        <fullName evidence="1">Protein kinase domain-containing protein</fullName>
    </recommendedName>
</protein>
<dbReference type="PROSITE" id="PS00108">
    <property type="entry name" value="PROTEIN_KINASE_ST"/>
    <property type="match status" value="1"/>
</dbReference>
<dbReference type="GeneID" id="17354614"/>
<dbReference type="PANTHER" id="PTHR44329">
    <property type="entry name" value="SERINE/THREONINE-PROTEIN KINASE TNNI3K-RELATED"/>
    <property type="match status" value="1"/>
</dbReference>
<feature type="non-terminal residue" evidence="2">
    <location>
        <position position="1"/>
    </location>
</feature>
<dbReference type="GO" id="GO:0004674">
    <property type="term" value="F:protein serine/threonine kinase activity"/>
    <property type="evidence" value="ECO:0007669"/>
    <property type="project" value="TreeGrafter"/>
</dbReference>
<gene>
    <name evidence="2" type="ORF">CHLNCDRAFT_13410</name>
</gene>
<reference evidence="2 3" key="1">
    <citation type="journal article" date="2010" name="Plant Cell">
        <title>The Chlorella variabilis NC64A genome reveals adaptation to photosymbiosis, coevolution with viruses, and cryptic sex.</title>
        <authorList>
            <person name="Blanc G."/>
            <person name="Duncan G."/>
            <person name="Agarkova I."/>
            <person name="Borodovsky M."/>
            <person name="Gurnon J."/>
            <person name="Kuo A."/>
            <person name="Lindquist E."/>
            <person name="Lucas S."/>
            <person name="Pangilinan J."/>
            <person name="Polle J."/>
            <person name="Salamov A."/>
            <person name="Terry A."/>
            <person name="Yamada T."/>
            <person name="Dunigan D.D."/>
            <person name="Grigoriev I.V."/>
            <person name="Claverie J.M."/>
            <person name="Van Etten J.L."/>
        </authorList>
    </citation>
    <scope>NUCLEOTIDE SEQUENCE [LARGE SCALE GENOMIC DNA]</scope>
    <source>
        <strain evidence="2 3">NC64A</strain>
    </source>
</reference>
<evidence type="ECO:0000313" key="3">
    <source>
        <dbReference type="Proteomes" id="UP000008141"/>
    </source>
</evidence>
<dbReference type="Gene3D" id="1.10.510.10">
    <property type="entry name" value="Transferase(Phosphotransferase) domain 1"/>
    <property type="match status" value="1"/>
</dbReference>
<dbReference type="KEGG" id="cvr:CHLNCDRAFT_13410"/>
<dbReference type="InterPro" id="IPR051681">
    <property type="entry name" value="Ser/Thr_Kinases-Pseudokinases"/>
</dbReference>
<evidence type="ECO:0000313" key="2">
    <source>
        <dbReference type="EMBL" id="EFN55237.1"/>
    </source>
</evidence>
<dbReference type="InParanoid" id="E1ZG61"/>
<keyword evidence="3" id="KW-1185">Reference proteome</keyword>
<dbReference type="InterPro" id="IPR008271">
    <property type="entry name" value="Ser/Thr_kinase_AS"/>
</dbReference>
<dbReference type="PROSITE" id="PS50011">
    <property type="entry name" value="PROTEIN_KINASE_DOM"/>
    <property type="match status" value="1"/>
</dbReference>
<evidence type="ECO:0000259" key="1">
    <source>
        <dbReference type="PROSITE" id="PS50011"/>
    </source>
</evidence>
<organism evidence="3">
    <name type="scientific">Chlorella variabilis</name>
    <name type="common">Green alga</name>
    <dbReference type="NCBI Taxonomy" id="554065"/>
    <lineage>
        <taxon>Eukaryota</taxon>
        <taxon>Viridiplantae</taxon>
        <taxon>Chlorophyta</taxon>
        <taxon>core chlorophytes</taxon>
        <taxon>Trebouxiophyceae</taxon>
        <taxon>Chlorellales</taxon>
        <taxon>Chlorellaceae</taxon>
        <taxon>Chlorella clade</taxon>
        <taxon>Chlorella</taxon>
    </lineage>
</organism>
<dbReference type="OrthoDB" id="513688at2759"/>
<dbReference type="InterPro" id="IPR000719">
    <property type="entry name" value="Prot_kinase_dom"/>
</dbReference>
<dbReference type="AlphaFoldDB" id="E1ZG61"/>
<proteinExistence type="predicted"/>
<dbReference type="RefSeq" id="XP_005847339.1">
    <property type="nucleotide sequence ID" value="XM_005847277.1"/>
</dbReference>
<feature type="domain" description="Protein kinase" evidence="1">
    <location>
        <begin position="1"/>
        <end position="76"/>
    </location>
</feature>
<dbReference type="eggNOG" id="KOG0192">
    <property type="taxonomic scope" value="Eukaryota"/>
</dbReference>
<name>E1ZG61_CHLVA</name>
<feature type="non-terminal residue" evidence="2">
    <location>
        <position position="76"/>
    </location>
</feature>
<dbReference type="STRING" id="554065.E1ZG61"/>
<dbReference type="GO" id="GO:0005524">
    <property type="term" value="F:ATP binding"/>
    <property type="evidence" value="ECO:0007669"/>
    <property type="project" value="InterPro"/>
</dbReference>
<dbReference type="SUPFAM" id="SSF56112">
    <property type="entry name" value="Protein kinase-like (PK-like)"/>
    <property type="match status" value="1"/>
</dbReference>
<sequence>IIHLDVKASNVLLTGTGTAKLADMGLARLKRGTFLSDAAPVGTFAWTAPEVLWGHQCDQSADIYGFGVVGWRPHCR</sequence>
<dbReference type="InterPro" id="IPR011009">
    <property type="entry name" value="Kinase-like_dom_sf"/>
</dbReference>